<evidence type="ECO:0000313" key="3">
    <source>
        <dbReference type="Proteomes" id="UP001214638"/>
    </source>
</evidence>
<protein>
    <submittedName>
        <fullName evidence="2">Uncharacterized protein</fullName>
    </submittedName>
</protein>
<proteinExistence type="predicted"/>
<evidence type="ECO:0000313" key="2">
    <source>
        <dbReference type="EMBL" id="KAK2196102.1"/>
    </source>
</evidence>
<feature type="compositionally biased region" description="Basic and acidic residues" evidence="1">
    <location>
        <begin position="130"/>
        <end position="139"/>
    </location>
</feature>
<name>A0AAD9PJQ4_9APIC</name>
<dbReference type="AlphaFoldDB" id="A0AAD9PJQ4"/>
<sequence length="683" mass="77684">MKFNNKLLLPYIFVGSNFTLCMDKLNSFGKQPIENFTIKEFQNTKLFIDLEEYDDLPEYAHYTKKSPSCKAILMESLANSTYSLCQHFDCNIKLVAFSTVKSHDPNHFLISSSAKEAESTQKPHANKSSQENKSDKRSKELKLAQKVKYFGKCYSYLVYADCMYDHSLNDISKTNRNVRDMLSKDNFLDKDTEGYSLKNLILKNGGTIDFITFETLFHICRFVNTACPTVFFELKLKAVKESYKCSVFDSLTPKIDYETLYNYTGKDLEHMIAIDKKFSHAYSNFTIQDVILSQIGAPLGEPINSKANIDLYRKELFKVRCRVITDLYLLTGLGSLLTDAGLLRMIGLCSHILLYRDSSEFCDDTENANLARTIISDNLHLTSVCKFIANNAKYVLLGIVEHESDTHDDLERVARGLGILNQIPTNPLASPNQYLDWLKSASTLVDPELVSSAIVQVLGFGIELNFTTALDILFDASSALLDPKFVTNALLMLWKYMKRFKKLDIEPLVSFIFKLSHLELEEEHLVAKNCVIDFCKVTAFAICNHELVPLKPGNYEIGLCNIVPCCLNNFLDWIKAIPLRPAFTPDTSLYESNSQDTSYCAHVLLTDPDSLVPRVYSHVTRAAIYLKVGHALLYHHVLDFNTIQDHLLQGTALYEAENAFFDPMDPMMYNKPSDKLFLKSRLE</sequence>
<keyword evidence="3" id="KW-1185">Reference proteome</keyword>
<evidence type="ECO:0000256" key="1">
    <source>
        <dbReference type="SAM" id="MobiDB-lite"/>
    </source>
</evidence>
<dbReference type="RefSeq" id="XP_067802944.1">
    <property type="nucleotide sequence ID" value="XM_067947722.1"/>
</dbReference>
<dbReference type="Proteomes" id="UP001214638">
    <property type="component" value="Unassembled WGS sequence"/>
</dbReference>
<organism evidence="2 3">
    <name type="scientific">Babesia duncani</name>
    <dbReference type="NCBI Taxonomy" id="323732"/>
    <lineage>
        <taxon>Eukaryota</taxon>
        <taxon>Sar</taxon>
        <taxon>Alveolata</taxon>
        <taxon>Apicomplexa</taxon>
        <taxon>Aconoidasida</taxon>
        <taxon>Piroplasmida</taxon>
        <taxon>Babesiidae</taxon>
        <taxon>Babesia</taxon>
    </lineage>
</organism>
<dbReference type="GeneID" id="94336999"/>
<dbReference type="EMBL" id="JALLKP010000003">
    <property type="protein sequence ID" value="KAK2196102.1"/>
    <property type="molecule type" value="Genomic_DNA"/>
</dbReference>
<accession>A0AAD9PJQ4</accession>
<gene>
    <name evidence="2" type="ORF">BdWA1_002702</name>
</gene>
<feature type="region of interest" description="Disordered" evidence="1">
    <location>
        <begin position="116"/>
        <end position="139"/>
    </location>
</feature>
<dbReference type="KEGG" id="bdw:94336999"/>
<reference evidence="2" key="1">
    <citation type="journal article" date="2023" name="Nat. Microbiol.">
        <title>Babesia duncani multi-omics identifies virulence factors and drug targets.</title>
        <authorList>
            <person name="Singh P."/>
            <person name="Lonardi S."/>
            <person name="Liang Q."/>
            <person name="Vydyam P."/>
            <person name="Khabirova E."/>
            <person name="Fang T."/>
            <person name="Gihaz S."/>
            <person name="Thekkiniath J."/>
            <person name="Munshi M."/>
            <person name="Abel S."/>
            <person name="Ciampossin L."/>
            <person name="Batugedara G."/>
            <person name="Gupta M."/>
            <person name="Lu X.M."/>
            <person name="Lenz T."/>
            <person name="Chakravarty S."/>
            <person name="Cornillot E."/>
            <person name="Hu Y."/>
            <person name="Ma W."/>
            <person name="Gonzalez L.M."/>
            <person name="Sanchez S."/>
            <person name="Estrada K."/>
            <person name="Sanchez-Flores A."/>
            <person name="Montero E."/>
            <person name="Harb O.S."/>
            <person name="Le Roch K.G."/>
            <person name="Mamoun C.B."/>
        </authorList>
    </citation>
    <scope>NUCLEOTIDE SEQUENCE</scope>
    <source>
        <strain evidence="2">WA1</strain>
    </source>
</reference>
<comment type="caution">
    <text evidence="2">The sequence shown here is derived from an EMBL/GenBank/DDBJ whole genome shotgun (WGS) entry which is preliminary data.</text>
</comment>